<keyword evidence="3" id="KW-1185">Reference proteome</keyword>
<keyword evidence="1" id="KW-1133">Transmembrane helix</keyword>
<accession>A0A6P1VY66</accession>
<dbReference type="AlphaFoldDB" id="A0A6P1VY66"/>
<name>A0A6P1VY66_9BACT</name>
<evidence type="ECO:0000313" key="2">
    <source>
        <dbReference type="EMBL" id="QHV96336.1"/>
    </source>
</evidence>
<dbReference type="Proteomes" id="UP000464577">
    <property type="component" value="Chromosome"/>
</dbReference>
<keyword evidence="1" id="KW-0472">Membrane</keyword>
<reference evidence="2 3" key="1">
    <citation type="submission" date="2019-11" db="EMBL/GenBank/DDBJ databases">
        <title>Spirosoma endbachense sp. nov., isolated from a natural salt meadow.</title>
        <authorList>
            <person name="Rojas J."/>
            <person name="Ambika Manirajan B."/>
            <person name="Ratering S."/>
            <person name="Suarez C."/>
            <person name="Geissler-Plaum R."/>
            <person name="Schnell S."/>
        </authorList>
    </citation>
    <scope>NUCLEOTIDE SEQUENCE [LARGE SCALE GENOMIC DNA]</scope>
    <source>
        <strain evidence="2 3">I-24</strain>
    </source>
</reference>
<protein>
    <submittedName>
        <fullName evidence="2">DUF4359 domain-containing protein</fullName>
    </submittedName>
</protein>
<dbReference type="RefSeq" id="WP_162386744.1">
    <property type="nucleotide sequence ID" value="NZ_CP045997.1"/>
</dbReference>
<gene>
    <name evidence="2" type="ORF">GJR95_15490</name>
</gene>
<sequence length="119" mass="13017">MKKSQLPLIIGGFVILILVLTNPGLEDHKAKVKASFRKEIKSAIASKTDQESAAAIFGQTLGTAFAETVIDHLITRDNYLLLSLTKLKFDGEPKVIGVGILGNVFITKKIDELHEESKQ</sequence>
<keyword evidence="1" id="KW-0812">Transmembrane</keyword>
<organism evidence="2 3">
    <name type="scientific">Spirosoma endbachense</name>
    <dbReference type="NCBI Taxonomy" id="2666025"/>
    <lineage>
        <taxon>Bacteria</taxon>
        <taxon>Pseudomonadati</taxon>
        <taxon>Bacteroidota</taxon>
        <taxon>Cytophagia</taxon>
        <taxon>Cytophagales</taxon>
        <taxon>Cytophagaceae</taxon>
        <taxon>Spirosoma</taxon>
    </lineage>
</organism>
<evidence type="ECO:0000256" key="1">
    <source>
        <dbReference type="SAM" id="Phobius"/>
    </source>
</evidence>
<evidence type="ECO:0000313" key="3">
    <source>
        <dbReference type="Proteomes" id="UP000464577"/>
    </source>
</evidence>
<proteinExistence type="predicted"/>
<dbReference type="KEGG" id="senf:GJR95_15490"/>
<feature type="transmembrane region" description="Helical" evidence="1">
    <location>
        <begin position="6"/>
        <end position="25"/>
    </location>
</feature>
<dbReference type="EMBL" id="CP045997">
    <property type="protein sequence ID" value="QHV96336.1"/>
    <property type="molecule type" value="Genomic_DNA"/>
</dbReference>